<keyword evidence="3" id="KW-0964">Secreted</keyword>
<dbReference type="OrthoDB" id="6489092at2759"/>
<dbReference type="Gene3D" id="2.60.40.770">
    <property type="match status" value="1"/>
</dbReference>
<dbReference type="Pfam" id="PF02221">
    <property type="entry name" value="E1_DerP2_DerF2"/>
    <property type="match status" value="1"/>
</dbReference>
<dbReference type="AlphaFoldDB" id="A0A1B0DA34"/>
<evidence type="ECO:0000259" key="4">
    <source>
        <dbReference type="SMART" id="SM00737"/>
    </source>
</evidence>
<organism evidence="5 6">
    <name type="scientific">Phlebotomus papatasi</name>
    <name type="common">Sandfly</name>
    <dbReference type="NCBI Taxonomy" id="29031"/>
    <lineage>
        <taxon>Eukaryota</taxon>
        <taxon>Metazoa</taxon>
        <taxon>Ecdysozoa</taxon>
        <taxon>Arthropoda</taxon>
        <taxon>Hexapoda</taxon>
        <taxon>Insecta</taxon>
        <taxon>Pterygota</taxon>
        <taxon>Neoptera</taxon>
        <taxon>Endopterygota</taxon>
        <taxon>Diptera</taxon>
        <taxon>Nematocera</taxon>
        <taxon>Psychodoidea</taxon>
        <taxon>Psychodidae</taxon>
        <taxon>Phlebotomus</taxon>
        <taxon>Phlebotomus</taxon>
    </lineage>
</organism>
<keyword evidence="6" id="KW-1185">Reference proteome</keyword>
<dbReference type="GO" id="GO:0005576">
    <property type="term" value="C:extracellular region"/>
    <property type="evidence" value="ECO:0007669"/>
    <property type="project" value="UniProtKB-SubCell"/>
</dbReference>
<dbReference type="VEuPathDB" id="VectorBase:PPAPM1_003408"/>
<evidence type="ECO:0000313" key="5">
    <source>
        <dbReference type="EnsemblMetazoa" id="PPAI004539-PA"/>
    </source>
</evidence>
<dbReference type="SUPFAM" id="SSF81296">
    <property type="entry name" value="E set domains"/>
    <property type="match status" value="1"/>
</dbReference>
<feature type="domain" description="MD-2-related lipid-recognition" evidence="4">
    <location>
        <begin position="20"/>
        <end position="145"/>
    </location>
</feature>
<dbReference type="FunFam" id="2.60.40.770:FF:000001">
    <property type="entry name" value="NPC intracellular cholesterol transporter 2"/>
    <property type="match status" value="1"/>
</dbReference>
<comment type="subcellular location">
    <subcellularLocation>
        <location evidence="1">Secreted</location>
    </subcellularLocation>
</comment>
<evidence type="ECO:0000256" key="1">
    <source>
        <dbReference type="ARBA" id="ARBA00004613"/>
    </source>
</evidence>
<accession>A0A1B0DA34</accession>
<evidence type="ECO:0000256" key="3">
    <source>
        <dbReference type="ARBA" id="ARBA00022525"/>
    </source>
</evidence>
<dbReference type="InterPro" id="IPR014756">
    <property type="entry name" value="Ig_E-set"/>
</dbReference>
<comment type="similarity">
    <text evidence="2">Belongs to the NPC2 family.</text>
</comment>
<reference evidence="5" key="1">
    <citation type="submission" date="2022-08" db="UniProtKB">
        <authorList>
            <consortium name="EnsemblMetazoa"/>
        </authorList>
    </citation>
    <scope>IDENTIFICATION</scope>
    <source>
        <strain evidence="5">Israel</strain>
    </source>
</reference>
<dbReference type="GeneID" id="129805920"/>
<protein>
    <recommendedName>
        <fullName evidence="4">MD-2-related lipid-recognition domain-containing protein</fullName>
    </recommendedName>
</protein>
<dbReference type="EnsemblMetazoa" id="PPAI004539-RA">
    <property type="protein sequence ID" value="PPAI004539-PA"/>
    <property type="gene ID" value="PPAI004539"/>
</dbReference>
<evidence type="ECO:0000256" key="2">
    <source>
        <dbReference type="ARBA" id="ARBA00006370"/>
    </source>
</evidence>
<dbReference type="InterPro" id="IPR003172">
    <property type="entry name" value="ML_dom"/>
</dbReference>
<dbReference type="KEGG" id="ppap:129805920"/>
<dbReference type="VEuPathDB" id="VectorBase:PPAI004539"/>
<dbReference type="EMBL" id="AJVK01028752">
    <property type="status" value="NOT_ANNOTATED_CDS"/>
    <property type="molecule type" value="Genomic_DNA"/>
</dbReference>
<evidence type="ECO:0000313" key="6">
    <source>
        <dbReference type="Proteomes" id="UP000092462"/>
    </source>
</evidence>
<dbReference type="RefSeq" id="XP_055710150.1">
    <property type="nucleotide sequence ID" value="XM_055854175.1"/>
</dbReference>
<name>A0A1B0DA34_PHLPP</name>
<dbReference type="SMART" id="SM00737">
    <property type="entry name" value="ML"/>
    <property type="match status" value="1"/>
</dbReference>
<dbReference type="Proteomes" id="UP000092462">
    <property type="component" value="Unassembled WGS sequence"/>
</dbReference>
<sequence>MIRFLILATVIPAILATQGLLRCNSGHEMPTRTTVVGCDSTPCNVQLGQSAQMEIIFTAPREITTLTPVATAFLLGIGIPYELPPEIQRGCDHIANARCPIAAGTTVTYNFELPVSANYPAVRNMPVEVALQDSQGTFSCVRVTITAVRG</sequence>
<proteinExistence type="inferred from homology"/>